<dbReference type="GO" id="GO:0005968">
    <property type="term" value="C:Rab-protein geranylgeranyltransferase complex"/>
    <property type="evidence" value="ECO:0007669"/>
    <property type="project" value="TreeGrafter"/>
</dbReference>
<comment type="caution">
    <text evidence="3">The sequence shown here is derived from an EMBL/GenBank/DDBJ whole genome shotgun (WGS) entry which is preliminary data.</text>
</comment>
<dbReference type="InterPro" id="IPR018203">
    <property type="entry name" value="GDP_dissociation_inhibitor"/>
</dbReference>
<dbReference type="EMBL" id="CAVNYO010000190">
    <property type="protein sequence ID" value="CAK5272962.1"/>
    <property type="molecule type" value="Genomic_DNA"/>
</dbReference>
<evidence type="ECO:0000313" key="3">
    <source>
        <dbReference type="EMBL" id="CAK5272962.1"/>
    </source>
</evidence>
<keyword evidence="4" id="KW-1185">Reference proteome</keyword>
<dbReference type="SUPFAM" id="SSF51905">
    <property type="entry name" value="FAD/NAD(P)-binding domain"/>
    <property type="match status" value="1"/>
</dbReference>
<dbReference type="SUPFAM" id="SSF54373">
    <property type="entry name" value="FAD-linked reductases, C-terminal domain"/>
    <property type="match status" value="1"/>
</dbReference>
<accession>A0AAD2HCA8</accession>
<dbReference type="PANTHER" id="PTHR11787">
    <property type="entry name" value="RAB GDP-DISSOCIATION INHIBITOR"/>
    <property type="match status" value="1"/>
</dbReference>
<dbReference type="PANTHER" id="PTHR11787:SF4">
    <property type="entry name" value="CHM, RAB ESCORT PROTEIN 1"/>
    <property type="match status" value="1"/>
</dbReference>
<proteinExistence type="inferred from homology"/>
<dbReference type="PRINTS" id="PR00891">
    <property type="entry name" value="RABGDIREP"/>
</dbReference>
<evidence type="ECO:0000256" key="1">
    <source>
        <dbReference type="ARBA" id="ARBA00005593"/>
    </source>
</evidence>
<dbReference type="AlphaFoldDB" id="A0AAD2HCA8"/>
<comment type="similarity">
    <text evidence="1">Belongs to the Rab GDI family.</text>
</comment>
<evidence type="ECO:0000313" key="4">
    <source>
        <dbReference type="Proteomes" id="UP001295794"/>
    </source>
</evidence>
<gene>
    <name evidence="2" type="ORF">MYCIT1_LOCUS17682</name>
    <name evidence="3" type="ORF">MYCIT1_LOCUS18993</name>
</gene>
<dbReference type="Gene3D" id="3.50.50.60">
    <property type="entry name" value="FAD/NAD(P)-binding domain"/>
    <property type="match status" value="2"/>
</dbReference>
<dbReference type="GO" id="GO:0007264">
    <property type="term" value="P:small GTPase-mediated signal transduction"/>
    <property type="evidence" value="ECO:0007669"/>
    <property type="project" value="InterPro"/>
</dbReference>
<protein>
    <recommendedName>
        <fullName evidence="5">Rab proteins geranylgeranyltransferase</fullName>
    </recommendedName>
</protein>
<evidence type="ECO:0008006" key="5">
    <source>
        <dbReference type="Google" id="ProtNLM"/>
    </source>
</evidence>
<evidence type="ECO:0000313" key="2">
    <source>
        <dbReference type="EMBL" id="CAK5272126.1"/>
    </source>
</evidence>
<dbReference type="InterPro" id="IPR036188">
    <property type="entry name" value="FAD/NAD-bd_sf"/>
</dbReference>
<reference evidence="3" key="1">
    <citation type="submission" date="2023-11" db="EMBL/GenBank/DDBJ databases">
        <authorList>
            <person name="De Vega J J."/>
            <person name="De Vega J J."/>
        </authorList>
    </citation>
    <scope>NUCLEOTIDE SEQUENCE</scope>
</reference>
<organism evidence="3 4">
    <name type="scientific">Mycena citricolor</name>
    <dbReference type="NCBI Taxonomy" id="2018698"/>
    <lineage>
        <taxon>Eukaryota</taxon>
        <taxon>Fungi</taxon>
        <taxon>Dikarya</taxon>
        <taxon>Basidiomycota</taxon>
        <taxon>Agaricomycotina</taxon>
        <taxon>Agaricomycetes</taxon>
        <taxon>Agaricomycetidae</taxon>
        <taxon>Agaricales</taxon>
        <taxon>Marasmiineae</taxon>
        <taxon>Mycenaceae</taxon>
        <taxon>Mycena</taxon>
    </lineage>
</organism>
<dbReference type="Pfam" id="PF00996">
    <property type="entry name" value="GDI"/>
    <property type="match status" value="1"/>
</dbReference>
<dbReference type="GO" id="GO:0005829">
    <property type="term" value="C:cytosol"/>
    <property type="evidence" value="ECO:0007669"/>
    <property type="project" value="TreeGrafter"/>
</dbReference>
<name>A0AAD2HCA8_9AGAR</name>
<dbReference type="Proteomes" id="UP001295794">
    <property type="component" value="Unassembled WGS sequence"/>
</dbReference>
<dbReference type="GO" id="GO:0005092">
    <property type="term" value="F:GDP-dissociation inhibitor activity"/>
    <property type="evidence" value="ECO:0007669"/>
    <property type="project" value="InterPro"/>
</dbReference>
<dbReference type="GO" id="GO:0016192">
    <property type="term" value="P:vesicle-mediated transport"/>
    <property type="evidence" value="ECO:0007669"/>
    <property type="project" value="TreeGrafter"/>
</dbReference>
<dbReference type="EMBL" id="CAVNYO010000181">
    <property type="protein sequence ID" value="CAK5272126.1"/>
    <property type="molecule type" value="Genomic_DNA"/>
</dbReference>
<dbReference type="GO" id="GO:0005634">
    <property type="term" value="C:nucleus"/>
    <property type="evidence" value="ECO:0007669"/>
    <property type="project" value="TreeGrafter"/>
</dbReference>
<dbReference type="Gene3D" id="3.30.519.10">
    <property type="entry name" value="Guanine Nucleotide Dissociation Inhibitor, domain 2"/>
    <property type="match status" value="1"/>
</dbReference>
<sequence length="487" mass="52193">MDSEASFDVIILGTGLTESIVAAALAKAGLRIAHIDENAYYGGRDACLSFEDLVNWQNSSGPEFSIFTRSSDAIAQPRSYSLSLSPSVIPSSGPLIDTLVASGVSRYGGFRLIERICVYDAVSTSVKLVPGSKEDIFKSKEITLVEKRRIMRFLTFAAGDFENSGELQGHFQTPFPQFLRDIFSLNMEMADAIAYALAYCLTSTDPTLLALHRLRRYLRSAGRYGTNPFLVGHYGSSGEIAQGFCRTAAVSGAVYVLGRSAQLSTDPISHRHVVQLDDFPESLSCTLLIASQSSSLSVPPPTVASSPFTSSTPNFAVARSILIIDQPLALGSEGPVVDTGIVVFPPACFEGASMSAAATALVTGEGTLSCPKGQWIVYLTLPLPENAEIADPEKSLRPYYEAILALGTGTPLFSTFYLQKPAASRRDSDHHVSPTNLPPVLPLPDAGDAAALHAEDVFRAVLSSLRPNDTDVPFWPPLEASEDGEDE</sequence>